<organism evidence="1 2">
    <name type="scientific">Cyprinodon variegatus</name>
    <name type="common">Sheepshead minnow</name>
    <dbReference type="NCBI Taxonomy" id="28743"/>
    <lineage>
        <taxon>Eukaryota</taxon>
        <taxon>Metazoa</taxon>
        <taxon>Chordata</taxon>
        <taxon>Craniata</taxon>
        <taxon>Vertebrata</taxon>
        <taxon>Euteleostomi</taxon>
        <taxon>Actinopterygii</taxon>
        <taxon>Neopterygii</taxon>
        <taxon>Teleostei</taxon>
        <taxon>Neoteleostei</taxon>
        <taxon>Acanthomorphata</taxon>
        <taxon>Ovalentaria</taxon>
        <taxon>Atherinomorphae</taxon>
        <taxon>Cyprinodontiformes</taxon>
        <taxon>Cyprinodontidae</taxon>
        <taxon>Cyprinodon</taxon>
    </lineage>
</organism>
<reference evidence="1" key="2">
    <citation type="submission" date="2025-09" db="UniProtKB">
        <authorList>
            <consortium name="Ensembl"/>
        </authorList>
    </citation>
    <scope>IDENTIFICATION</scope>
</reference>
<name>A0A3Q2CY55_CYPVA</name>
<dbReference type="OMA" id="CWGKAQT"/>
<dbReference type="Ensembl" id="ENSCVAT00000017557.1">
    <property type="protein sequence ID" value="ENSCVAP00000010769.1"/>
    <property type="gene ID" value="ENSCVAG00000012941.1"/>
</dbReference>
<protein>
    <submittedName>
        <fullName evidence="1">Uncharacterized protein</fullName>
    </submittedName>
</protein>
<keyword evidence="2" id="KW-1185">Reference proteome</keyword>
<dbReference type="Proteomes" id="UP000265020">
    <property type="component" value="Unassembled WGS sequence"/>
</dbReference>
<reference evidence="1" key="1">
    <citation type="submission" date="2025-08" db="UniProtKB">
        <authorList>
            <consortium name="Ensembl"/>
        </authorList>
    </citation>
    <scope>IDENTIFICATION</scope>
</reference>
<evidence type="ECO:0000313" key="2">
    <source>
        <dbReference type="Proteomes" id="UP000265020"/>
    </source>
</evidence>
<dbReference type="GeneTree" id="ENSGT01150000287383"/>
<accession>A0A3Q2CY55</accession>
<evidence type="ECO:0000313" key="1">
    <source>
        <dbReference type="Ensembl" id="ENSCVAP00000010769.1"/>
    </source>
</evidence>
<dbReference type="AlphaFoldDB" id="A0A3Q2CY55"/>
<sequence>MAEDHSLSDGNCSVDVAEGVELLFLAVAEHIVLLDGVQRLLFSLQLDDVGVRHDALKQQHLAVFGQHPAERVCLFVPLDPDALILVSLCSNHHVGFVQHKHSDLLGIYKFEFTAPVQHCTRCTNDYLLLQLHVLEAKLTLIPSNSID</sequence>
<proteinExistence type="predicted"/>
<dbReference type="STRING" id="28743.ENSCVAP00000010769"/>